<dbReference type="GO" id="GO:0000271">
    <property type="term" value="P:polysaccharide biosynthetic process"/>
    <property type="evidence" value="ECO:0007669"/>
    <property type="project" value="TreeGrafter"/>
</dbReference>
<dbReference type="Gene3D" id="3.90.1150.10">
    <property type="entry name" value="Aspartate Aminotransferase, domain 1"/>
    <property type="match status" value="1"/>
</dbReference>
<dbReference type="Pfam" id="PF01041">
    <property type="entry name" value="DegT_DnrJ_EryC1"/>
    <property type="match status" value="1"/>
</dbReference>
<dbReference type="InterPro" id="IPR000653">
    <property type="entry name" value="DegT/StrS_aminotransferase"/>
</dbReference>
<dbReference type="Proteomes" id="UP000192468">
    <property type="component" value="Unassembled WGS sequence"/>
</dbReference>
<dbReference type="PANTHER" id="PTHR30244:SF42">
    <property type="entry name" value="UDP-2-ACETAMIDO-2-DEOXY-3-OXO-D-GLUCURONATE AMINOTRANSFERASE"/>
    <property type="match status" value="1"/>
</dbReference>
<gene>
    <name evidence="2" type="ORF">SAMN02745134_01815</name>
</gene>
<organism evidence="2 3">
    <name type="scientific">Clostridium acidisoli DSM 12555</name>
    <dbReference type="NCBI Taxonomy" id="1121291"/>
    <lineage>
        <taxon>Bacteria</taxon>
        <taxon>Bacillati</taxon>
        <taxon>Bacillota</taxon>
        <taxon>Clostridia</taxon>
        <taxon>Eubacteriales</taxon>
        <taxon>Clostridiaceae</taxon>
        <taxon>Clostridium</taxon>
    </lineage>
</organism>
<keyword evidence="3" id="KW-1185">Reference proteome</keyword>
<proteinExistence type="inferred from homology"/>
<dbReference type="EMBL" id="FWXH01000005">
    <property type="protein sequence ID" value="SMC23223.1"/>
    <property type="molecule type" value="Genomic_DNA"/>
</dbReference>
<dbReference type="PANTHER" id="PTHR30244">
    <property type="entry name" value="TRANSAMINASE"/>
    <property type="match status" value="1"/>
</dbReference>
<accession>A0A1W1XGV8</accession>
<comment type="similarity">
    <text evidence="1">Belongs to the DegT/DnrJ/EryC1 family.</text>
</comment>
<dbReference type="STRING" id="1121291.SAMN02745134_01815"/>
<protein>
    <submittedName>
        <fullName evidence="2">dTDP-4-amino-4,6-dideoxygalactose transaminase</fullName>
    </submittedName>
</protein>
<evidence type="ECO:0000256" key="1">
    <source>
        <dbReference type="RuleBase" id="RU004508"/>
    </source>
</evidence>
<sequence length="356" mass="42778">MAGHIKPIGGEFWFDEKLFNKALNNFENLNAIFLSGGQSAIQFIIEDIDFKHDEYILVPAYLCRTILYNFERKNIKFIFYEINEDLSINLEDIQNKIYDCKVKAIFFVNYFGFYHNDKTIEFLKSIQETGVVLIEDAVQMFWFKKMKKFIGNYVFNSYRKFLPADGSVVLCDKYRKFEFAQDEYYKLMNEARFKKTEYIQANIGEEGQFLNLFNMADKAYYKRKNINGIDNKSKEFLNKVNYELIKRLRISNYNYLHDRLKNFNDIKILFDKKLIEDNVPLGFPILINNRDFVRKELRKYSIFCPVHWDVRKETWISNFNKTKKITNSILTIPIDWRYNNLDMEYFLDKITIISLT</sequence>
<dbReference type="GO" id="GO:0030170">
    <property type="term" value="F:pyridoxal phosphate binding"/>
    <property type="evidence" value="ECO:0007669"/>
    <property type="project" value="TreeGrafter"/>
</dbReference>
<dbReference type="SUPFAM" id="SSF53383">
    <property type="entry name" value="PLP-dependent transferases"/>
    <property type="match status" value="1"/>
</dbReference>
<dbReference type="GO" id="GO:0008483">
    <property type="term" value="F:transaminase activity"/>
    <property type="evidence" value="ECO:0007669"/>
    <property type="project" value="TreeGrafter"/>
</dbReference>
<dbReference type="InterPro" id="IPR015424">
    <property type="entry name" value="PyrdxlP-dep_Trfase"/>
</dbReference>
<name>A0A1W1XGV8_9CLOT</name>
<dbReference type="RefSeq" id="WP_084115325.1">
    <property type="nucleotide sequence ID" value="NZ_FWXH01000005.1"/>
</dbReference>
<evidence type="ECO:0000313" key="2">
    <source>
        <dbReference type="EMBL" id="SMC23223.1"/>
    </source>
</evidence>
<dbReference type="AlphaFoldDB" id="A0A1W1XGV8"/>
<evidence type="ECO:0000313" key="3">
    <source>
        <dbReference type="Proteomes" id="UP000192468"/>
    </source>
</evidence>
<dbReference type="InterPro" id="IPR015422">
    <property type="entry name" value="PyrdxlP-dep_Trfase_small"/>
</dbReference>
<reference evidence="2 3" key="1">
    <citation type="submission" date="2017-04" db="EMBL/GenBank/DDBJ databases">
        <authorList>
            <person name="Afonso C.L."/>
            <person name="Miller P.J."/>
            <person name="Scott M.A."/>
            <person name="Spackman E."/>
            <person name="Goraichik I."/>
            <person name="Dimitrov K.M."/>
            <person name="Suarez D.L."/>
            <person name="Swayne D.E."/>
        </authorList>
    </citation>
    <scope>NUCLEOTIDE SEQUENCE [LARGE SCALE GENOMIC DNA]</scope>
    <source>
        <strain evidence="2 3">DSM 12555</strain>
    </source>
</reference>
<dbReference type="InterPro" id="IPR015421">
    <property type="entry name" value="PyrdxlP-dep_Trfase_major"/>
</dbReference>
<keyword evidence="1" id="KW-0663">Pyridoxal phosphate</keyword>
<dbReference type="Gene3D" id="3.40.640.10">
    <property type="entry name" value="Type I PLP-dependent aspartate aminotransferase-like (Major domain)"/>
    <property type="match status" value="1"/>
</dbReference>
<dbReference type="OrthoDB" id="8955051at2"/>